<feature type="domain" description="Chitin-binding type-2" evidence="7">
    <location>
        <begin position="23"/>
        <end position="84"/>
    </location>
</feature>
<dbReference type="AlphaFoldDB" id="A0A8K0D7M4"/>
<evidence type="ECO:0000256" key="2">
    <source>
        <dbReference type="ARBA" id="ARBA00022729"/>
    </source>
</evidence>
<dbReference type="SMART" id="SM00494">
    <property type="entry name" value="ChtBD2"/>
    <property type="match status" value="4"/>
</dbReference>
<evidence type="ECO:0000256" key="1">
    <source>
        <dbReference type="ARBA" id="ARBA00022669"/>
    </source>
</evidence>
<evidence type="ECO:0000256" key="4">
    <source>
        <dbReference type="ARBA" id="ARBA00023157"/>
    </source>
</evidence>
<keyword evidence="1" id="KW-0147">Chitin-binding</keyword>
<dbReference type="Gene3D" id="2.170.140.10">
    <property type="entry name" value="Chitin binding domain"/>
    <property type="match status" value="4"/>
</dbReference>
<dbReference type="Proteomes" id="UP000801492">
    <property type="component" value="Unassembled WGS sequence"/>
</dbReference>
<dbReference type="GO" id="GO:0008061">
    <property type="term" value="F:chitin binding"/>
    <property type="evidence" value="ECO:0007669"/>
    <property type="project" value="UniProtKB-KW"/>
</dbReference>
<name>A0A8K0D7M4_IGNLU</name>
<reference evidence="8" key="1">
    <citation type="submission" date="2019-08" db="EMBL/GenBank/DDBJ databases">
        <title>The genome of the North American firefly Photinus pyralis.</title>
        <authorList>
            <consortium name="Photinus pyralis genome working group"/>
            <person name="Fallon T.R."/>
            <person name="Sander Lower S.E."/>
            <person name="Weng J.-K."/>
        </authorList>
    </citation>
    <scope>NUCLEOTIDE SEQUENCE</scope>
    <source>
        <strain evidence="8">TRF0915ILg1</strain>
        <tissue evidence="8">Whole body</tissue>
    </source>
</reference>
<protein>
    <recommendedName>
        <fullName evidence="7">Chitin-binding type-2 domain-containing protein</fullName>
    </recommendedName>
</protein>
<dbReference type="InterPro" id="IPR051940">
    <property type="entry name" value="Chitin_bind-dev_reg"/>
</dbReference>
<dbReference type="GO" id="GO:0005576">
    <property type="term" value="C:extracellular region"/>
    <property type="evidence" value="ECO:0007669"/>
    <property type="project" value="InterPro"/>
</dbReference>
<dbReference type="SUPFAM" id="SSF57625">
    <property type="entry name" value="Invertebrate chitin-binding proteins"/>
    <property type="match status" value="4"/>
</dbReference>
<feature type="compositionally biased region" description="Low complexity" evidence="6">
    <location>
        <begin position="170"/>
        <end position="179"/>
    </location>
</feature>
<proteinExistence type="predicted"/>
<dbReference type="PROSITE" id="PS50940">
    <property type="entry name" value="CHIT_BIND_II"/>
    <property type="match status" value="4"/>
</dbReference>
<evidence type="ECO:0000259" key="7">
    <source>
        <dbReference type="PROSITE" id="PS50940"/>
    </source>
</evidence>
<evidence type="ECO:0000256" key="3">
    <source>
        <dbReference type="ARBA" id="ARBA00022737"/>
    </source>
</evidence>
<dbReference type="EMBL" id="VTPC01005454">
    <property type="protein sequence ID" value="KAF2895990.1"/>
    <property type="molecule type" value="Genomic_DNA"/>
</dbReference>
<dbReference type="Pfam" id="PF01607">
    <property type="entry name" value="CBM_14"/>
    <property type="match status" value="4"/>
</dbReference>
<keyword evidence="9" id="KW-1185">Reference proteome</keyword>
<comment type="caution">
    <text evidence="8">The sequence shown here is derived from an EMBL/GenBank/DDBJ whole genome shotgun (WGS) entry which is preliminary data.</text>
</comment>
<dbReference type="InterPro" id="IPR036508">
    <property type="entry name" value="Chitin-bd_dom_sf"/>
</dbReference>
<dbReference type="InterPro" id="IPR002557">
    <property type="entry name" value="Chitin-bd_dom"/>
</dbReference>
<organism evidence="8 9">
    <name type="scientific">Ignelater luminosus</name>
    <name type="common">Cucubano</name>
    <name type="synonym">Pyrophorus luminosus</name>
    <dbReference type="NCBI Taxonomy" id="2038154"/>
    <lineage>
        <taxon>Eukaryota</taxon>
        <taxon>Metazoa</taxon>
        <taxon>Ecdysozoa</taxon>
        <taxon>Arthropoda</taxon>
        <taxon>Hexapoda</taxon>
        <taxon>Insecta</taxon>
        <taxon>Pterygota</taxon>
        <taxon>Neoptera</taxon>
        <taxon>Endopterygota</taxon>
        <taxon>Coleoptera</taxon>
        <taxon>Polyphaga</taxon>
        <taxon>Elateriformia</taxon>
        <taxon>Elateroidea</taxon>
        <taxon>Elateridae</taxon>
        <taxon>Agrypninae</taxon>
        <taxon>Pyrophorini</taxon>
        <taxon>Ignelater</taxon>
    </lineage>
</organism>
<keyword evidence="5" id="KW-0325">Glycoprotein</keyword>
<evidence type="ECO:0000313" key="9">
    <source>
        <dbReference type="Proteomes" id="UP000801492"/>
    </source>
</evidence>
<feature type="region of interest" description="Disordered" evidence="6">
    <location>
        <begin position="154"/>
        <end position="188"/>
    </location>
</feature>
<feature type="domain" description="Chitin-binding type-2" evidence="7">
    <location>
        <begin position="179"/>
        <end position="239"/>
    </location>
</feature>
<feature type="compositionally biased region" description="Low complexity" evidence="6">
    <location>
        <begin position="154"/>
        <end position="163"/>
    </location>
</feature>
<evidence type="ECO:0000256" key="5">
    <source>
        <dbReference type="ARBA" id="ARBA00023180"/>
    </source>
</evidence>
<keyword evidence="3" id="KW-0677">Repeat</keyword>
<gene>
    <name evidence="8" type="ORF">ILUMI_10190</name>
</gene>
<dbReference type="OrthoDB" id="6778331at2759"/>
<feature type="domain" description="Chitin-binding type-2" evidence="7">
    <location>
        <begin position="254"/>
        <end position="315"/>
    </location>
</feature>
<accession>A0A8K0D7M4</accession>
<evidence type="ECO:0000256" key="6">
    <source>
        <dbReference type="SAM" id="MobiDB-lite"/>
    </source>
</evidence>
<keyword evidence="4" id="KW-1015">Disulfide bond</keyword>
<keyword evidence="2" id="KW-0732">Signal</keyword>
<feature type="domain" description="Chitin-binding type-2" evidence="7">
    <location>
        <begin position="92"/>
        <end position="153"/>
    </location>
</feature>
<sequence>MKSLAIPLVMGFVIIAPIKIKGEVKCPQVIEDPPVDILFPHEFDCSRFYKCSHGVAREMDCPGDLYFNPDTNYCDWRFNVNCTNDDSSENHEGICPPMGKETEDDIMLPHDSDCSKYFQCSHGKVHEKDCPTGLYFNQNINRCDWPSNVNCTTETSGENGSSGSEEESSSTEQGNSQETDTCPSGNDPERDVLLPHESDCTKFYKCSHGEKHEVSCADGLYFNPTKRVCDWPENVNCTTKNKDDDNGSKNIKNKSSCPWDAEDPKHDVLLPHDTDCSKFYMCTHGEKVEMPCPSGLHFNPDKNYCDYPGNVKCAA</sequence>
<dbReference type="PANTHER" id="PTHR23301:SF0">
    <property type="entry name" value="CHITIN-BINDING TYPE-2 DOMAIN-CONTAINING PROTEIN-RELATED"/>
    <property type="match status" value="1"/>
</dbReference>
<evidence type="ECO:0000313" key="8">
    <source>
        <dbReference type="EMBL" id="KAF2895990.1"/>
    </source>
</evidence>
<dbReference type="PANTHER" id="PTHR23301">
    <property type="entry name" value="CHITIN BINDING PERITROPHIN-A"/>
    <property type="match status" value="1"/>
</dbReference>